<sequence length="152" mass="15962">MKNAAALPEQPAAVDGRTRDRVARLLLAHGSATAAELGAELGLGSAAIRKHLDAMVADGVVVSRERPVQGQRGRGRPARVFVLTDAGKQDCGTHFYDGIATAALRWISRNAGAAAVAEFAAEQVSGLEARCQAALEGPVTTRSRGRRRSPRP</sequence>
<dbReference type="KEGG" id="pfla:Pflav_049820"/>
<gene>
    <name evidence="1" type="ORF">Pflav_049820</name>
</gene>
<dbReference type="EMBL" id="AP022870">
    <property type="protein sequence ID" value="BCB78572.1"/>
    <property type="molecule type" value="Genomic_DNA"/>
</dbReference>
<evidence type="ECO:0000313" key="2">
    <source>
        <dbReference type="Proteomes" id="UP000502508"/>
    </source>
</evidence>
<proteinExistence type="predicted"/>
<organism evidence="1 2">
    <name type="scientific">Phytohabitans flavus</name>
    <dbReference type="NCBI Taxonomy" id="1076124"/>
    <lineage>
        <taxon>Bacteria</taxon>
        <taxon>Bacillati</taxon>
        <taxon>Actinomycetota</taxon>
        <taxon>Actinomycetes</taxon>
        <taxon>Micromonosporales</taxon>
        <taxon>Micromonosporaceae</taxon>
    </lineage>
</organism>
<protein>
    <recommendedName>
        <fullName evidence="3">HTH arsR-type domain-containing protein</fullName>
    </recommendedName>
</protein>
<dbReference type="AlphaFoldDB" id="A0A6F8XXI6"/>
<dbReference type="Proteomes" id="UP000502508">
    <property type="component" value="Chromosome"/>
</dbReference>
<keyword evidence="2" id="KW-1185">Reference proteome</keyword>
<dbReference type="CDD" id="cd00090">
    <property type="entry name" value="HTH_ARSR"/>
    <property type="match status" value="1"/>
</dbReference>
<reference evidence="1 2" key="2">
    <citation type="submission" date="2020-03" db="EMBL/GenBank/DDBJ databases">
        <authorList>
            <person name="Ichikawa N."/>
            <person name="Kimura A."/>
            <person name="Kitahashi Y."/>
            <person name="Uohara A."/>
        </authorList>
    </citation>
    <scope>NUCLEOTIDE SEQUENCE [LARGE SCALE GENOMIC DNA]</scope>
    <source>
        <strain evidence="1 2">NBRC 107702</strain>
    </source>
</reference>
<evidence type="ECO:0008006" key="3">
    <source>
        <dbReference type="Google" id="ProtNLM"/>
    </source>
</evidence>
<evidence type="ECO:0000313" key="1">
    <source>
        <dbReference type="EMBL" id="BCB78572.1"/>
    </source>
</evidence>
<dbReference type="InterPro" id="IPR011991">
    <property type="entry name" value="ArsR-like_HTH"/>
</dbReference>
<dbReference type="InterPro" id="IPR036390">
    <property type="entry name" value="WH_DNA-bd_sf"/>
</dbReference>
<reference evidence="1 2" key="1">
    <citation type="submission" date="2020-03" db="EMBL/GenBank/DDBJ databases">
        <title>Whole genome shotgun sequence of Phytohabitans flavus NBRC 107702.</title>
        <authorList>
            <person name="Komaki H."/>
            <person name="Tamura T."/>
        </authorList>
    </citation>
    <scope>NUCLEOTIDE SEQUENCE [LARGE SCALE GENOMIC DNA]</scope>
    <source>
        <strain evidence="1 2">NBRC 107702</strain>
    </source>
</reference>
<dbReference type="InterPro" id="IPR036388">
    <property type="entry name" value="WH-like_DNA-bd_sf"/>
</dbReference>
<dbReference type="SUPFAM" id="SSF46785">
    <property type="entry name" value="Winged helix' DNA-binding domain"/>
    <property type="match status" value="1"/>
</dbReference>
<accession>A0A6F8XXI6</accession>
<name>A0A6F8XXI6_9ACTN</name>
<dbReference type="Gene3D" id="1.10.10.10">
    <property type="entry name" value="Winged helix-like DNA-binding domain superfamily/Winged helix DNA-binding domain"/>
    <property type="match status" value="1"/>
</dbReference>